<name>A0ACC1J7H9_9FUNG</name>
<dbReference type="EMBL" id="JANBPW010002544">
    <property type="protein sequence ID" value="KAJ1940450.1"/>
    <property type="molecule type" value="Genomic_DNA"/>
</dbReference>
<keyword evidence="2" id="KW-1185">Reference proteome</keyword>
<sequence length="669" mass="69353">MATVFAALSRRGEPVHELHARKVEEATRSAAEAEQARAAEAAAATAAATAKTYVDRGTSPDVNTSEQSVQVEPKTESKGQQVGPLSTTEAGVDAPSGPVLITTGVGTECKLVDRWTDPSDPVEKRSQSIEAVVATVDHSTSNETTWANASAGTDVVVAEVSVSAVAQLVEHATDMDISVKHAGVGPVVELKESATAMAISAKDAGVGPTAELKESAVAAGVSETRDFGTSAVAEVAERFDGPLCEMAEQSIDSTMQLSDKQIDACTAQLTSRGVGADFAFEMADKAAGPAQTTAERGVDPEVDGMRADVCVGQDETGYAHVAVAAGSGAVSEATVATHDGVVSAERSIGTECAMGSSSDAGVQAEPVLIDAHVGSAAPSTTSVAVETTFVSNRAIRTDNAAVGTTAEALVATSPVTEVFVHADAVPKRQPRTVEHKSIETEAKPSVAGKSVAVAAVAATADAFAHTAANDTVSTGVATDADDHTRVDNFEHVAYPGSSNASSDNSPHMLQMEAIESMDSILSTDDAFTAPSKAGIKTPDMFTANDSYDERGTEDEHDGEYKDAEQSSPALRQAGGLQSDLSTVEEMSPSGHSQLSLPRLELQQPKPNFDKEDYGYILVRPRNYMQGAQMSGIDSTDSLPESPTQRKSLALARGDSDLDEGAANDRRIED</sequence>
<proteinExistence type="predicted"/>
<gene>
    <name evidence="1" type="ORF">FBU59_003807</name>
</gene>
<reference evidence="1" key="1">
    <citation type="submission" date="2022-07" db="EMBL/GenBank/DDBJ databases">
        <title>Phylogenomic reconstructions and comparative analyses of Kickxellomycotina fungi.</title>
        <authorList>
            <person name="Reynolds N.K."/>
            <person name="Stajich J.E."/>
            <person name="Barry K."/>
            <person name="Grigoriev I.V."/>
            <person name="Crous P."/>
            <person name="Smith M.E."/>
        </authorList>
    </citation>
    <scope>NUCLEOTIDE SEQUENCE</scope>
    <source>
        <strain evidence="1">NRRL 5244</strain>
    </source>
</reference>
<feature type="non-terminal residue" evidence="1">
    <location>
        <position position="669"/>
    </location>
</feature>
<evidence type="ECO:0000313" key="1">
    <source>
        <dbReference type="EMBL" id="KAJ1940450.1"/>
    </source>
</evidence>
<evidence type="ECO:0000313" key="2">
    <source>
        <dbReference type="Proteomes" id="UP001150603"/>
    </source>
</evidence>
<organism evidence="1 2">
    <name type="scientific">Linderina macrospora</name>
    <dbReference type="NCBI Taxonomy" id="4868"/>
    <lineage>
        <taxon>Eukaryota</taxon>
        <taxon>Fungi</taxon>
        <taxon>Fungi incertae sedis</taxon>
        <taxon>Zoopagomycota</taxon>
        <taxon>Kickxellomycotina</taxon>
        <taxon>Kickxellomycetes</taxon>
        <taxon>Kickxellales</taxon>
        <taxon>Kickxellaceae</taxon>
        <taxon>Linderina</taxon>
    </lineage>
</organism>
<accession>A0ACC1J7H9</accession>
<dbReference type="Proteomes" id="UP001150603">
    <property type="component" value="Unassembled WGS sequence"/>
</dbReference>
<protein>
    <submittedName>
        <fullName evidence="1">Uncharacterized protein</fullName>
    </submittedName>
</protein>
<comment type="caution">
    <text evidence="1">The sequence shown here is derived from an EMBL/GenBank/DDBJ whole genome shotgun (WGS) entry which is preliminary data.</text>
</comment>